<evidence type="ECO:0000313" key="2">
    <source>
        <dbReference type="EMBL" id="OCT87941.1"/>
    </source>
</evidence>
<sequence>MLVYGAHFLDFDAKKRFSPTCSLQQSRAGQKLQSRVVTSGPRNMTSNDRESSGFLVYPRIGRLYATPLHQMGVHAGHPHSGHKKYNPAETQSHCGYRTLMQDSTTVN</sequence>
<reference evidence="3" key="1">
    <citation type="journal article" date="2016" name="Nature">
        <title>Genome evolution in the allotetraploid frog Xenopus laevis.</title>
        <authorList>
            <person name="Session A.M."/>
            <person name="Uno Y."/>
            <person name="Kwon T."/>
            <person name="Chapman J.A."/>
            <person name="Toyoda A."/>
            <person name="Takahashi S."/>
            <person name="Fukui A."/>
            <person name="Hikosaka A."/>
            <person name="Suzuki A."/>
            <person name="Kondo M."/>
            <person name="van Heeringen S.J."/>
            <person name="Quigley I."/>
            <person name="Heinz S."/>
            <person name="Ogino H."/>
            <person name="Ochi H."/>
            <person name="Hellsten U."/>
            <person name="Lyons J.B."/>
            <person name="Simakov O."/>
            <person name="Putnam N."/>
            <person name="Stites J."/>
            <person name="Kuroki Y."/>
            <person name="Tanaka T."/>
            <person name="Michiue T."/>
            <person name="Watanabe M."/>
            <person name="Bogdanovic O."/>
            <person name="Lister R."/>
            <person name="Georgiou G."/>
            <person name="Paranjpe S.S."/>
            <person name="van Kruijsbergen I."/>
            <person name="Shu S."/>
            <person name="Carlson J."/>
            <person name="Kinoshita T."/>
            <person name="Ohta Y."/>
            <person name="Mawaribuchi S."/>
            <person name="Jenkins J."/>
            <person name="Grimwood J."/>
            <person name="Schmutz J."/>
            <person name="Mitros T."/>
            <person name="Mozaffari S.V."/>
            <person name="Suzuki Y."/>
            <person name="Haramoto Y."/>
            <person name="Yamamoto T.S."/>
            <person name="Takagi C."/>
            <person name="Heald R."/>
            <person name="Miller K."/>
            <person name="Haudenschild C."/>
            <person name="Kitzman J."/>
            <person name="Nakayama T."/>
            <person name="Izutsu Y."/>
            <person name="Robert J."/>
            <person name="Fortriede J."/>
            <person name="Burns K."/>
            <person name="Lotay V."/>
            <person name="Karimi K."/>
            <person name="Yasuoka Y."/>
            <person name="Dichmann D.S."/>
            <person name="Flajnik M.F."/>
            <person name="Houston D.W."/>
            <person name="Shendure J."/>
            <person name="DuPasquier L."/>
            <person name="Vize P.D."/>
            <person name="Zorn A.M."/>
            <person name="Ito M."/>
            <person name="Marcotte E.M."/>
            <person name="Wallingford J.B."/>
            <person name="Ito Y."/>
            <person name="Asashima M."/>
            <person name="Ueno N."/>
            <person name="Matsuda Y."/>
            <person name="Veenstra G.J."/>
            <person name="Fujiyama A."/>
            <person name="Harland R.M."/>
            <person name="Taira M."/>
            <person name="Rokhsar D.S."/>
        </authorList>
    </citation>
    <scope>NUCLEOTIDE SEQUENCE [LARGE SCALE GENOMIC DNA]</scope>
    <source>
        <strain evidence="3">J</strain>
    </source>
</reference>
<dbReference type="Proteomes" id="UP000694892">
    <property type="component" value="Chromosome 3S"/>
</dbReference>
<protein>
    <submittedName>
        <fullName evidence="2">Uncharacterized protein</fullName>
    </submittedName>
</protein>
<dbReference type="EMBL" id="CM004471">
    <property type="protein sequence ID" value="OCT87941.1"/>
    <property type="molecule type" value="Genomic_DNA"/>
</dbReference>
<organism evidence="2 3">
    <name type="scientific">Xenopus laevis</name>
    <name type="common">African clawed frog</name>
    <dbReference type="NCBI Taxonomy" id="8355"/>
    <lineage>
        <taxon>Eukaryota</taxon>
        <taxon>Metazoa</taxon>
        <taxon>Chordata</taxon>
        <taxon>Craniata</taxon>
        <taxon>Vertebrata</taxon>
        <taxon>Euteleostomi</taxon>
        <taxon>Amphibia</taxon>
        <taxon>Batrachia</taxon>
        <taxon>Anura</taxon>
        <taxon>Pipoidea</taxon>
        <taxon>Pipidae</taxon>
        <taxon>Xenopodinae</taxon>
        <taxon>Xenopus</taxon>
        <taxon>Xenopus</taxon>
    </lineage>
</organism>
<dbReference type="AlphaFoldDB" id="A0A974DBI9"/>
<gene>
    <name evidence="2" type="ORF">XELAEV_18021644mg</name>
</gene>
<feature type="region of interest" description="Disordered" evidence="1">
    <location>
        <begin position="32"/>
        <end position="51"/>
    </location>
</feature>
<accession>A0A974DBI9</accession>
<name>A0A974DBI9_XENLA</name>
<evidence type="ECO:0000256" key="1">
    <source>
        <dbReference type="SAM" id="MobiDB-lite"/>
    </source>
</evidence>
<proteinExistence type="predicted"/>
<feature type="compositionally biased region" description="Polar residues" evidence="1">
    <location>
        <begin position="32"/>
        <end position="46"/>
    </location>
</feature>
<evidence type="ECO:0000313" key="3">
    <source>
        <dbReference type="Proteomes" id="UP000694892"/>
    </source>
</evidence>